<dbReference type="AlphaFoldDB" id="A0A9Q3ZPV6"/>
<dbReference type="GO" id="GO:0005509">
    <property type="term" value="F:calcium ion binding"/>
    <property type="evidence" value="ECO:0007669"/>
    <property type="project" value="InterPro"/>
</dbReference>
<evidence type="ECO:0000256" key="1">
    <source>
        <dbReference type="ARBA" id="ARBA00004613"/>
    </source>
</evidence>
<protein>
    <recommendedName>
        <fullName evidence="6">Calcium-binding protein</fullName>
    </recommendedName>
</protein>
<gene>
    <name evidence="4" type="ORF">KBY27_18095</name>
</gene>
<reference evidence="4" key="1">
    <citation type="journal article" date="2021" name="Environ. Microbiol.">
        <title>Cryptic niche differentiation of novel sediment ecotypes of Rugeria pomeroyi correlates with nitrate respiration.</title>
        <authorList>
            <person name="Lin X."/>
            <person name="McNichol J."/>
            <person name="Chu X."/>
            <person name="Qian Y."/>
            <person name="Luo H."/>
        </authorList>
    </citation>
    <scope>NUCLEOTIDE SEQUENCE</scope>
    <source>
        <strain evidence="4">SZCCDBB064</strain>
    </source>
</reference>
<dbReference type="InterPro" id="IPR011049">
    <property type="entry name" value="Serralysin-like_metalloprot_C"/>
</dbReference>
<keyword evidence="2" id="KW-0964">Secreted</keyword>
<sequence length="1003" mass="102371">MSIVPIATLSSTVLDPVATSVPFQLNSSTFSNQYRVETAPTTAGGFFAVWEVSDGRYIPGSWDRDVTSIYGNFFASDGTALGTEFRVNTDRQYTQERPGLTHLSDGGFLVVYASYADSAGNFPYADIVAQRFDASGAPVGAEYTIQTTPGVASGNPDITKLSNGNLVLIWQEGSSDTLKGKILTPTGGTSGATFTIAAATDTYFIHDYESPQVKPLTGGGFVVTWTEDNGSGKDVFVRQYDVAGTAVTAAQMVNTTTANDQRLPDVIPMQDGGYLVAWGSGGQEPSGYNIYAQRYDASGNAVGGEVRLNTTTTSDETHIEIVELPDGGYAAAWTRGWVGISYTFDIILQRFDVDGAKVGNEIVVNTATASNKLSYMSLLNDGTLLIAWKQDGDIFARTFDVHQVGGAGNDSLTGDSDPELIVGQGGNDTLDGRDGNDTLDGGDGNDILIGAGGADELNGGSGFDMASYADADAHVNLDLRSQGTSGDAAGDTFASIEGVLGSDYDDYVYGDSADNFIFGGRGHDRLRGDGGNDTLEGGAGRDDIRGGSGIDTASFSTAGSGVTANLTTGVGTRGNANGDTYDSIENLLGSDHADLLTGSSGNNLIEGGRGSDSLRGSAGDDTLEGGISGDEVHGGSGIDTASFSTAGSGVTANLTTGVGTRGNANGDIYISIENLLGSDHADLLTGSSGNNLIEGGRGSDSLRGSAGDDTLEGGISGDEVHGGSGIDTASFSTAGSGVTANLTTGVGTRGNANGDIYISIENLLGSDHADLLTGSSGNNLIEGGRGSDSLRGSAGDDTLEGGISGDEVHGGSGIDTASFSTAGSGVTANLTTGVGTRGNATGDTYISIENLLGSDHADLLTGSSGNNLIDGGRGNDTLRGSAGDDLLRGGLGDDILNGGSGADEFRFDTALNASTNVDTIENYSITDDWISLDDSVFGAIGSSLSSSEFHIGSSAQDADDYIIYNQTTGALYYDEDGIGGAAQIQFATLETGLALTASEFEIV</sequence>
<dbReference type="EMBL" id="JAGQAF010000012">
    <property type="protein sequence ID" value="MCE8539371.1"/>
    <property type="molecule type" value="Genomic_DNA"/>
</dbReference>
<accession>A0A9Q3ZPV6</accession>
<dbReference type="Gene3D" id="2.150.10.10">
    <property type="entry name" value="Serralysin-like metalloprotease, C-terminal"/>
    <property type="match status" value="6"/>
</dbReference>
<dbReference type="PANTHER" id="PTHR38340:SF1">
    <property type="entry name" value="S-LAYER PROTEIN"/>
    <property type="match status" value="1"/>
</dbReference>
<evidence type="ECO:0008006" key="6">
    <source>
        <dbReference type="Google" id="ProtNLM"/>
    </source>
</evidence>
<dbReference type="InterPro" id="IPR050557">
    <property type="entry name" value="RTX_toxin/Mannuronan_C5-epim"/>
</dbReference>
<dbReference type="GO" id="GO:0005576">
    <property type="term" value="C:extracellular region"/>
    <property type="evidence" value="ECO:0007669"/>
    <property type="project" value="UniProtKB-SubCell"/>
</dbReference>
<dbReference type="Pfam" id="PF00353">
    <property type="entry name" value="HemolysinCabind"/>
    <property type="match status" value="6"/>
</dbReference>
<dbReference type="InterPro" id="IPR018511">
    <property type="entry name" value="Hemolysin-typ_Ca-bd_CS"/>
</dbReference>
<evidence type="ECO:0000256" key="2">
    <source>
        <dbReference type="ARBA" id="ARBA00022525"/>
    </source>
</evidence>
<comment type="subcellular location">
    <subcellularLocation>
        <location evidence="1">Secreted</location>
    </subcellularLocation>
</comment>
<dbReference type="PRINTS" id="PR00313">
    <property type="entry name" value="CABNDNGRPT"/>
</dbReference>
<feature type="region of interest" description="Disordered" evidence="3">
    <location>
        <begin position="527"/>
        <end position="548"/>
    </location>
</feature>
<evidence type="ECO:0000256" key="3">
    <source>
        <dbReference type="SAM" id="MobiDB-lite"/>
    </source>
</evidence>
<dbReference type="SUPFAM" id="SSF51120">
    <property type="entry name" value="beta-Roll"/>
    <property type="match status" value="6"/>
</dbReference>
<feature type="region of interest" description="Disordered" evidence="3">
    <location>
        <begin position="783"/>
        <end position="816"/>
    </location>
</feature>
<dbReference type="InterPro" id="IPR001343">
    <property type="entry name" value="Hemolysn_Ca-bd"/>
</dbReference>
<evidence type="ECO:0000313" key="5">
    <source>
        <dbReference type="Proteomes" id="UP000813672"/>
    </source>
</evidence>
<dbReference type="RefSeq" id="WP_234221347.1">
    <property type="nucleotide sequence ID" value="NZ_JAGQAF010000012.1"/>
</dbReference>
<name>A0A9Q3ZPV6_9RHOB</name>
<dbReference type="Proteomes" id="UP000813672">
    <property type="component" value="Unassembled WGS sequence"/>
</dbReference>
<feature type="region of interest" description="Disordered" evidence="3">
    <location>
        <begin position="695"/>
        <end position="728"/>
    </location>
</feature>
<comment type="caution">
    <text evidence="4">The sequence shown here is derived from an EMBL/GenBank/DDBJ whole genome shotgun (WGS) entry which is preliminary data.</text>
</comment>
<evidence type="ECO:0000313" key="4">
    <source>
        <dbReference type="EMBL" id="MCE8539371.1"/>
    </source>
</evidence>
<organism evidence="4 5">
    <name type="scientific">Ruegeria pomeroyi</name>
    <dbReference type="NCBI Taxonomy" id="89184"/>
    <lineage>
        <taxon>Bacteria</taxon>
        <taxon>Pseudomonadati</taxon>
        <taxon>Pseudomonadota</taxon>
        <taxon>Alphaproteobacteria</taxon>
        <taxon>Rhodobacterales</taxon>
        <taxon>Roseobacteraceae</taxon>
        <taxon>Ruegeria</taxon>
    </lineage>
</organism>
<dbReference type="PROSITE" id="PS00330">
    <property type="entry name" value="HEMOLYSIN_CALCIUM"/>
    <property type="match status" value="9"/>
</dbReference>
<feature type="region of interest" description="Disordered" evidence="3">
    <location>
        <begin position="603"/>
        <end position="640"/>
    </location>
</feature>
<proteinExistence type="predicted"/>
<dbReference type="PANTHER" id="PTHR38340">
    <property type="entry name" value="S-LAYER PROTEIN"/>
    <property type="match status" value="1"/>
</dbReference>